<evidence type="ECO:0000256" key="1">
    <source>
        <dbReference type="ARBA" id="ARBA00000085"/>
    </source>
</evidence>
<evidence type="ECO:0000256" key="14">
    <source>
        <dbReference type="SAM" id="Coils"/>
    </source>
</evidence>
<dbReference type="InterPro" id="IPR001789">
    <property type="entry name" value="Sig_transdc_resp-reg_receiver"/>
</dbReference>
<dbReference type="SUPFAM" id="SSF47384">
    <property type="entry name" value="Homodimeric domain of signal transducing histidine kinase"/>
    <property type="match status" value="1"/>
</dbReference>
<evidence type="ECO:0000256" key="8">
    <source>
        <dbReference type="ARBA" id="ARBA00022840"/>
    </source>
</evidence>
<dbReference type="SMART" id="SM00388">
    <property type="entry name" value="HisKA"/>
    <property type="match status" value="1"/>
</dbReference>
<feature type="coiled-coil region" evidence="14">
    <location>
        <begin position="81"/>
        <end position="111"/>
    </location>
</feature>
<keyword evidence="21" id="KW-1185">Reference proteome</keyword>
<dbReference type="PROSITE" id="PS50110">
    <property type="entry name" value="RESPONSE_REGULATORY"/>
    <property type="match status" value="1"/>
</dbReference>
<dbReference type="RefSeq" id="WP_230528180.1">
    <property type="nucleotide sequence ID" value="NZ_JAJGAK010000004.1"/>
</dbReference>
<evidence type="ECO:0000256" key="11">
    <source>
        <dbReference type="ARBA" id="ARBA00023136"/>
    </source>
</evidence>
<dbReference type="SUPFAM" id="SSF47226">
    <property type="entry name" value="Histidine-containing phosphotransfer domain, HPT domain"/>
    <property type="match status" value="1"/>
</dbReference>
<evidence type="ECO:0000256" key="7">
    <source>
        <dbReference type="ARBA" id="ARBA00022741"/>
    </source>
</evidence>
<dbReference type="SMART" id="SM00073">
    <property type="entry name" value="HPT"/>
    <property type="match status" value="1"/>
</dbReference>
<dbReference type="CDD" id="cd00082">
    <property type="entry name" value="HisKA"/>
    <property type="match status" value="1"/>
</dbReference>
<keyword evidence="7" id="KW-0547">Nucleotide-binding</keyword>
<keyword evidence="5 13" id="KW-0597">Phosphoprotein</keyword>
<dbReference type="InterPro" id="IPR004358">
    <property type="entry name" value="Sig_transdc_His_kin-like_C"/>
</dbReference>
<keyword evidence="11 16" id="KW-0472">Membrane</keyword>
<evidence type="ECO:0000256" key="2">
    <source>
        <dbReference type="ARBA" id="ARBA00004651"/>
    </source>
</evidence>
<dbReference type="InterPro" id="IPR005467">
    <property type="entry name" value="His_kinase_dom"/>
</dbReference>
<evidence type="ECO:0000259" key="17">
    <source>
        <dbReference type="PROSITE" id="PS50109"/>
    </source>
</evidence>
<dbReference type="SMART" id="SM00387">
    <property type="entry name" value="HATPase_c"/>
    <property type="match status" value="1"/>
</dbReference>
<proteinExistence type="predicted"/>
<feature type="domain" description="Response regulatory" evidence="18">
    <location>
        <begin position="498"/>
        <end position="618"/>
    </location>
</feature>
<dbReference type="PROSITE" id="PS50894">
    <property type="entry name" value="HPT"/>
    <property type="match status" value="1"/>
</dbReference>
<dbReference type="CDD" id="cd16922">
    <property type="entry name" value="HATPase_EvgS-ArcB-TorS-like"/>
    <property type="match status" value="1"/>
</dbReference>
<keyword evidence="9 16" id="KW-1133">Transmembrane helix</keyword>
<name>A0ABS8JL96_9GAMM</name>
<dbReference type="InterPro" id="IPR036097">
    <property type="entry name" value="HisK_dim/P_sf"/>
</dbReference>
<dbReference type="Pfam" id="PF02518">
    <property type="entry name" value="HATPase_c"/>
    <property type="match status" value="1"/>
</dbReference>
<evidence type="ECO:0000256" key="9">
    <source>
        <dbReference type="ARBA" id="ARBA00022989"/>
    </source>
</evidence>
<dbReference type="Proteomes" id="UP001165293">
    <property type="component" value="Unassembled WGS sequence"/>
</dbReference>
<evidence type="ECO:0000256" key="3">
    <source>
        <dbReference type="ARBA" id="ARBA00012438"/>
    </source>
</evidence>
<organism evidence="20 21">
    <name type="scientific">Noviluteimonas lactosilytica</name>
    <dbReference type="NCBI Taxonomy" id="2888523"/>
    <lineage>
        <taxon>Bacteria</taxon>
        <taxon>Pseudomonadati</taxon>
        <taxon>Pseudomonadota</taxon>
        <taxon>Gammaproteobacteria</taxon>
        <taxon>Lysobacterales</taxon>
        <taxon>Lysobacteraceae</taxon>
        <taxon>Noviluteimonas</taxon>
    </lineage>
</organism>
<dbReference type="PRINTS" id="PR00344">
    <property type="entry name" value="BCTRLSENSOR"/>
</dbReference>
<evidence type="ECO:0000256" key="12">
    <source>
        <dbReference type="PROSITE-ProRule" id="PRU00110"/>
    </source>
</evidence>
<dbReference type="SMART" id="SM00448">
    <property type="entry name" value="REC"/>
    <property type="match status" value="1"/>
</dbReference>
<dbReference type="EMBL" id="JAJGAK010000004">
    <property type="protein sequence ID" value="MCC8364388.1"/>
    <property type="molecule type" value="Genomic_DNA"/>
</dbReference>
<keyword evidence="8" id="KW-0067">ATP-binding</keyword>
<feature type="region of interest" description="Disordered" evidence="15">
    <location>
        <begin position="690"/>
        <end position="716"/>
    </location>
</feature>
<evidence type="ECO:0000313" key="20">
    <source>
        <dbReference type="EMBL" id="MCC8364388.1"/>
    </source>
</evidence>
<evidence type="ECO:0000259" key="19">
    <source>
        <dbReference type="PROSITE" id="PS50894"/>
    </source>
</evidence>
<dbReference type="Gene3D" id="1.10.287.130">
    <property type="match status" value="1"/>
</dbReference>
<dbReference type="Pfam" id="PF01627">
    <property type="entry name" value="Hpt"/>
    <property type="match status" value="1"/>
</dbReference>
<feature type="modified residue" description="4-aspartylphosphate" evidence="13">
    <location>
        <position position="547"/>
    </location>
</feature>
<dbReference type="InterPro" id="IPR036641">
    <property type="entry name" value="HPT_dom_sf"/>
</dbReference>
<dbReference type="InterPro" id="IPR011006">
    <property type="entry name" value="CheY-like_superfamily"/>
</dbReference>
<dbReference type="PANTHER" id="PTHR45339:SF1">
    <property type="entry name" value="HYBRID SIGNAL TRANSDUCTION HISTIDINE KINASE J"/>
    <property type="match status" value="1"/>
</dbReference>
<dbReference type="Gene3D" id="1.20.120.160">
    <property type="entry name" value="HPT domain"/>
    <property type="match status" value="1"/>
</dbReference>
<dbReference type="InterPro" id="IPR036890">
    <property type="entry name" value="HATPase_C_sf"/>
</dbReference>
<keyword evidence="6 16" id="KW-0812">Transmembrane</keyword>
<evidence type="ECO:0000256" key="4">
    <source>
        <dbReference type="ARBA" id="ARBA00022475"/>
    </source>
</evidence>
<dbReference type="Gene3D" id="3.30.565.10">
    <property type="entry name" value="Histidine kinase-like ATPase, C-terminal domain"/>
    <property type="match status" value="1"/>
</dbReference>
<dbReference type="InterPro" id="IPR003594">
    <property type="entry name" value="HATPase_dom"/>
</dbReference>
<reference evidence="20" key="1">
    <citation type="submission" date="2021-10" db="EMBL/GenBank/DDBJ databases">
        <authorList>
            <person name="Lyu M."/>
            <person name="Wang X."/>
            <person name="Meng X."/>
            <person name="Xu K."/>
        </authorList>
    </citation>
    <scope>NUCLEOTIDE SEQUENCE</scope>
    <source>
        <strain evidence="20">A6</strain>
    </source>
</reference>
<comment type="subcellular location">
    <subcellularLocation>
        <location evidence="2">Cell membrane</location>
        <topology evidence="2">Multi-pass membrane protein</topology>
    </subcellularLocation>
</comment>
<evidence type="ECO:0000256" key="16">
    <source>
        <dbReference type="SAM" id="Phobius"/>
    </source>
</evidence>
<protein>
    <recommendedName>
        <fullName evidence="3">histidine kinase</fullName>
        <ecNumber evidence="3">2.7.13.3</ecNumber>
    </recommendedName>
</protein>
<evidence type="ECO:0000259" key="18">
    <source>
        <dbReference type="PROSITE" id="PS50110"/>
    </source>
</evidence>
<comment type="catalytic activity">
    <reaction evidence="1">
        <text>ATP + protein L-histidine = ADP + protein N-phospho-L-histidine.</text>
        <dbReference type="EC" id="2.7.13.3"/>
    </reaction>
</comment>
<sequence>MANEVTSRWLTMRWLALGGAAGAALSLSLQYTGIEGPWQTTALLFVLTALVSLVAVFFVLHVRDRQMTAMAEREKRGKHVVDQLQREIQRHHELEQQLTRAKQAAESAVLAKGEFLATMSHEIRTPLNGIVPMLDLLLHARLLPDQHELVRTAYTSSQQLLRIVDDILDYSKLEANKLDLETTNFNLRDLLEAVMQLMERPAEAKGLRLHLHLDPGVRLPVRGDPVRLRQVLTNLISNAVKFTERGSISVSVRRVGETASQHQLRFEVRDTGIGIATDAQARLFHAFTQADASTTRLYGGTGLGLAICQRIVDLMGGRIGVQSEAGHGATFHFEVPLLKVLGDMPSREADLSGQRLLLLTSDARMRSRLSMLLPNWGLRVTTVETTQEALDRLRAAATQGTPWTYGVVLADMSSMRSNTAIALHRNVVRNAGFGDVRLVYLYGDEEVPEELYSGATLLPRQAPDAELRVALAKRGRGETTDERKAASANTSSKHWQARVLLVEDNPVNLLVAQRLLSVLGLECDTATNGEAALLRMRDGHYDLVLMDCQMPVLDGYSASRKWREIEAADTTGPHLPIVAMTANAMAGDRQRCLDAGMDDYLAKPVTRGQLEHCLRRWLQDQPKPRAPSAAAFATAGLNIEAPVAQPVTAAPSPYSSAPPYAPAPSFPPASPAPMQRAPMAPPASLEPAFVSQQEPAPMSAASPPSPPASESSTGEPIIDDSALDELYAVIGADASRIVTVFLEDAPHLLAQLERAALAPDFTALREAAHSLKSSSANLGAMALSAAAKRIELGARMETLDRPAVAVAMLTDEFERARAALQMRLRKRRTAEA</sequence>
<keyword evidence="10" id="KW-0902">Two-component regulatory system</keyword>
<dbReference type="SUPFAM" id="SSF55874">
    <property type="entry name" value="ATPase domain of HSP90 chaperone/DNA topoisomerase II/histidine kinase"/>
    <property type="match status" value="1"/>
</dbReference>
<feature type="compositionally biased region" description="Low complexity" evidence="15">
    <location>
        <begin position="694"/>
        <end position="712"/>
    </location>
</feature>
<gene>
    <name evidence="20" type="ORF">LK996_15050</name>
</gene>
<dbReference type="InterPro" id="IPR008207">
    <property type="entry name" value="Sig_transdc_His_kin_Hpt_dom"/>
</dbReference>
<dbReference type="PROSITE" id="PS50109">
    <property type="entry name" value="HIS_KIN"/>
    <property type="match status" value="1"/>
</dbReference>
<evidence type="ECO:0000256" key="5">
    <source>
        <dbReference type="ARBA" id="ARBA00022553"/>
    </source>
</evidence>
<dbReference type="SUPFAM" id="SSF52172">
    <property type="entry name" value="CheY-like"/>
    <property type="match status" value="2"/>
</dbReference>
<evidence type="ECO:0000313" key="21">
    <source>
        <dbReference type="Proteomes" id="UP001165293"/>
    </source>
</evidence>
<dbReference type="Pfam" id="PF00512">
    <property type="entry name" value="HisKA"/>
    <property type="match status" value="1"/>
</dbReference>
<feature type="domain" description="Histidine kinase" evidence="17">
    <location>
        <begin position="118"/>
        <end position="339"/>
    </location>
</feature>
<dbReference type="CDD" id="cd17546">
    <property type="entry name" value="REC_hyHK_CKI1_RcsC-like"/>
    <property type="match status" value="1"/>
</dbReference>
<accession>A0ABS8JL96</accession>
<dbReference type="PANTHER" id="PTHR45339">
    <property type="entry name" value="HYBRID SIGNAL TRANSDUCTION HISTIDINE KINASE J"/>
    <property type="match status" value="1"/>
</dbReference>
<dbReference type="EC" id="2.7.13.3" evidence="3"/>
<dbReference type="InterPro" id="IPR003661">
    <property type="entry name" value="HisK_dim/P_dom"/>
</dbReference>
<comment type="caution">
    <text evidence="20">The sequence shown here is derived from an EMBL/GenBank/DDBJ whole genome shotgun (WGS) entry which is preliminary data.</text>
</comment>
<dbReference type="CDD" id="cd00088">
    <property type="entry name" value="HPT"/>
    <property type="match status" value="1"/>
</dbReference>
<evidence type="ECO:0000256" key="6">
    <source>
        <dbReference type="ARBA" id="ARBA00022692"/>
    </source>
</evidence>
<feature type="transmembrane region" description="Helical" evidence="16">
    <location>
        <begin position="40"/>
        <end position="60"/>
    </location>
</feature>
<keyword evidence="14" id="KW-0175">Coiled coil</keyword>
<keyword evidence="4" id="KW-1003">Cell membrane</keyword>
<evidence type="ECO:0000256" key="15">
    <source>
        <dbReference type="SAM" id="MobiDB-lite"/>
    </source>
</evidence>
<evidence type="ECO:0000256" key="10">
    <source>
        <dbReference type="ARBA" id="ARBA00023012"/>
    </source>
</evidence>
<feature type="domain" description="HPt" evidence="19">
    <location>
        <begin position="730"/>
        <end position="823"/>
    </location>
</feature>
<evidence type="ECO:0000256" key="13">
    <source>
        <dbReference type="PROSITE-ProRule" id="PRU00169"/>
    </source>
</evidence>
<dbReference type="Pfam" id="PF00072">
    <property type="entry name" value="Response_reg"/>
    <property type="match status" value="1"/>
</dbReference>
<dbReference type="Gene3D" id="3.40.50.2300">
    <property type="match status" value="1"/>
</dbReference>
<feature type="modified residue" description="Phosphohistidine" evidence="12">
    <location>
        <position position="769"/>
    </location>
</feature>